<dbReference type="Proteomes" id="UP000019438">
    <property type="component" value="Chromosome"/>
</dbReference>
<dbReference type="Gene3D" id="1.20.141.10">
    <property type="entry name" value="Chitosanase, subunit A, domain 1"/>
    <property type="match status" value="1"/>
</dbReference>
<dbReference type="KEGG" id="gbc:GbCGDNIH3_1548"/>
<proteinExistence type="predicted"/>
<sequence length="193" mass="20891">MITARTKRRKNPMSFEQALALVMSRSVEGGYTSLASDAGNWTGGRVNAGRLVGTQFGISAPVLGTWLGREATRADMIGLSREQAAAIYEQRYWRPLCCDHMSGPVGGLVFDAAVNQGPASTALMVQQAADVRQDGEIGPVTLATLNGADQADLHAEIARLRAERYRATSDWSRFGKGWMRRLMRVVAATAAFT</sequence>
<dbReference type="AlphaFoldDB" id="A0AAN0VG28"/>
<accession>A0AAN0VG28</accession>
<protein>
    <submittedName>
        <fullName evidence="2">Exported protein</fullName>
    </submittedName>
</protein>
<dbReference type="SUPFAM" id="SSF53955">
    <property type="entry name" value="Lysozyme-like"/>
    <property type="match status" value="1"/>
</dbReference>
<gene>
    <name evidence="2" type="ORF">GbCGDNIH3_1548</name>
</gene>
<dbReference type="Pfam" id="PF05838">
    <property type="entry name" value="Glyco_hydro_108"/>
    <property type="match status" value="1"/>
</dbReference>
<name>A0AAN0VG28_9PROT</name>
<reference evidence="3" key="1">
    <citation type="submission" date="2012-06" db="EMBL/GenBank/DDBJ databases">
        <title>Genome analysis of multiple Granulibacter bethesdensis isolates demonstrates substantial genome diversity.</title>
        <authorList>
            <person name="Greenberg D.E."/>
            <person name="Porcella S.F."/>
            <person name="Zarember K."/>
            <person name="Zelazny A.M."/>
            <person name="Bruno D."/>
            <person name="Martens C."/>
            <person name="Barbian K.D."/>
            <person name="Jaske E."/>
            <person name="Holland S.M."/>
        </authorList>
    </citation>
    <scope>NUCLEOTIDE SEQUENCE [LARGE SCALE GENOMIC DNA]</scope>
    <source>
        <strain evidence="3">CGDNIH3</strain>
    </source>
</reference>
<dbReference type="InterPro" id="IPR008565">
    <property type="entry name" value="TtsA-like_GH18_dom"/>
</dbReference>
<organism evidence="2 3">
    <name type="scientific">Granulibacter bethesdensis</name>
    <dbReference type="NCBI Taxonomy" id="364410"/>
    <lineage>
        <taxon>Bacteria</taxon>
        <taxon>Pseudomonadati</taxon>
        <taxon>Pseudomonadota</taxon>
        <taxon>Alphaproteobacteria</taxon>
        <taxon>Acetobacterales</taxon>
        <taxon>Acetobacteraceae</taxon>
        <taxon>Granulibacter</taxon>
    </lineage>
</organism>
<evidence type="ECO:0000313" key="3">
    <source>
        <dbReference type="Proteomes" id="UP000019438"/>
    </source>
</evidence>
<feature type="domain" description="TtsA-like Glycoside hydrolase family 108" evidence="1">
    <location>
        <begin position="26"/>
        <end position="117"/>
    </location>
</feature>
<dbReference type="EMBL" id="CP003181">
    <property type="protein sequence ID" value="AHJ63430.1"/>
    <property type="molecule type" value="Genomic_DNA"/>
</dbReference>
<evidence type="ECO:0000313" key="2">
    <source>
        <dbReference type="EMBL" id="AHJ63430.1"/>
    </source>
</evidence>
<dbReference type="InterPro" id="IPR023346">
    <property type="entry name" value="Lysozyme-like_dom_sf"/>
</dbReference>
<evidence type="ECO:0000259" key="1">
    <source>
        <dbReference type="Pfam" id="PF05838"/>
    </source>
</evidence>